<dbReference type="Gene3D" id="3.90.190.10">
    <property type="entry name" value="Protein tyrosine phosphatase superfamily"/>
    <property type="match status" value="1"/>
</dbReference>
<dbReference type="InterPro" id="IPR027359">
    <property type="entry name" value="Volt_channel_dom_sf"/>
</dbReference>
<dbReference type="GO" id="GO:0016314">
    <property type="term" value="F:phosphatidylinositol-3,4,5-trisphosphate 3-phosphatase activity"/>
    <property type="evidence" value="ECO:0007669"/>
    <property type="project" value="TreeGrafter"/>
</dbReference>
<dbReference type="Pfam" id="PF10409">
    <property type="entry name" value="PTEN_C2"/>
    <property type="match status" value="1"/>
</dbReference>
<sequence>MERWMLSDIEVQLRGLGESGRSCSERSASGREGCSRRQQQSGTNEAYGRFGHLLLIIRRCSRWIPLQLVDAVTDDGVAVVGGAHLAVHVVGQRGQPGAAVLVVAALFLPKLSYDDQTLQHAASCSSDSVGNAESAAVLRTMNCYGADRANCIRFAIDHMKDPFGMCKTCKPEFDRQSNLIHGLQLYVNCCTRMISLISTAARTHGWEELLNQQRHPVIVHLVAHDRALAAVNQVVAGVALEAVAGQRHRAAHAARLAKNSGSQGGAVASCKTMLVSENSLARNRMDKERVSPRRTVQSRCPAQPSTSKSSVLEPLYPPPGQGLQKVPDTQVKLARARQAMRTHFIMVAFLALLVAILERSVTELCQSRIVGSGPRSGFYGPSPLSSYRTCDRGPTPADSVQVLASLVLKSLALKSLVLKSLVLKSLVLNSLVLKSLVLKPMVLKPMVLKSLVLKPMVLKSLVLKSMVLKSLVLKSLVLKSLVLKSMVLKSLGATCHSLEQCAPWQKLPGSVLQCRCRHCGAGRSGRDAVARGSGCRRPEEEAAVAQAALPVSVVAADPRVEPANLGWSGQDSSPDLLQQQDSVGPFSDAIEQQTGQAVDAALALAAAGSRIALRNKCDIQALVVGTSPLLVRHRQTQLIAAAATAATSTCRASDPQRADLPVGESLRRSCGGHCGGCVSCGAGFGNSCCWLVEVVAISAIVRDVQDGVDVGDGVRRLLPPLQSCQLAVNVGDWLLEESVYHVLIRLMLLDEHRGLPVRQVVKLHAVDLHNQLARSQSAAVRRALRHCARPILGVKAAHPDTKTPVPKSRPPLIEKPIWPPGGIRRRICLTGAGKVAARFTGGPAVASTIWRRRVASYLQMRFILRFRTMSANANGGQEDASTEPKTVIHVDDFGFREALETNNREDTWCREPRKKTLRIIESLAFRLATMALILLDLVLVIVDLADPKPAYDYVGLVIVILFVIEVGVRIFALGPEKFFSNWIMVLDFAVVLLTFIVSVVFMSVPDLSDTAKLGKLVVLARLIRLPRLVALVRVFLTERKNLTKATRHVVSQNKKRYEDDGFDLDLCYITVAKFLDLKHYNRYKVYNLCSERYYDSSFFHDRVERYLIDDHNVPRLSDMVKFANSVRDWLAAHEQNIIVVHCKGGKGRTGTMICTYMVDSDIYENAKECLDFFGLKRTDYQQGIKFQGVETPSQNRYVGYFETVKKEFNYEMPPDTPLIVRKIIIHGISFGEFDLGINKNCIAEFSRETDSAVVTLRNPPTVLNDVKFSFFSRNRNVPTAYENCAFFFWIYTYFIQDLKIKLDRTQLDNPHKSKTWKAIDTAPSSTYLVAAAANESVVVRLVEPGRAVVDHLQILPHPILEAELARQAPRQPRHQRIVDVGQAPESRQPEVLFDVAAAAAATWIRDASCRQSVGSLACQPDQVARFALTDGATQQRAGGSAPIRRHRRRLLPDVGGGARAPEQLSMKTCGEKLRERGVRIQRLASFSGRHSNGVGGRSGVDRRLPLAQPAVASAKLQPVPEHAEVLQQVVSSALSQPLPGQPHRLQAQLLGQGGVSGQLFGRYCRPQASGKSPRPPMELVQRQQGPETFNAQGCR</sequence>
<evidence type="ECO:0000256" key="4">
    <source>
        <dbReference type="ARBA" id="ARBA00022692"/>
    </source>
</evidence>
<evidence type="ECO:0000256" key="3">
    <source>
        <dbReference type="ARBA" id="ARBA00007881"/>
    </source>
</evidence>
<evidence type="ECO:0000256" key="1">
    <source>
        <dbReference type="ARBA" id="ARBA00004141"/>
    </source>
</evidence>
<evidence type="ECO:0000259" key="12">
    <source>
        <dbReference type="PROSITE" id="PS51181"/>
    </source>
</evidence>
<evidence type="ECO:0000259" key="13">
    <source>
        <dbReference type="PROSITE" id="PS51182"/>
    </source>
</evidence>
<dbReference type="InterPro" id="IPR016130">
    <property type="entry name" value="Tyr_Pase_AS"/>
</dbReference>
<keyword evidence="6 10" id="KW-1133">Transmembrane helix</keyword>
<dbReference type="SUPFAM" id="SSF52799">
    <property type="entry name" value="(Phosphotyrosine protein) phosphatases II"/>
    <property type="match status" value="1"/>
</dbReference>
<evidence type="ECO:0000256" key="5">
    <source>
        <dbReference type="ARBA" id="ARBA00022801"/>
    </source>
</evidence>
<dbReference type="GO" id="GO:0042995">
    <property type="term" value="C:cell projection"/>
    <property type="evidence" value="ECO:0007669"/>
    <property type="project" value="UniProtKB-SubCell"/>
</dbReference>
<feature type="region of interest" description="Disordered" evidence="9">
    <location>
        <begin position="1563"/>
        <end position="1595"/>
    </location>
</feature>
<feature type="domain" description="Phosphatase tensin-type" evidence="12">
    <location>
        <begin position="1055"/>
        <end position="1208"/>
    </location>
</feature>
<keyword evidence="8" id="KW-0966">Cell projection</keyword>
<dbReference type="PANTHER" id="PTHR12305">
    <property type="entry name" value="PHOSPHATASE WITH HOMOLOGY TO TENSIN"/>
    <property type="match status" value="1"/>
</dbReference>
<evidence type="ECO:0000256" key="10">
    <source>
        <dbReference type="SAM" id="Phobius"/>
    </source>
</evidence>
<evidence type="ECO:0000313" key="14">
    <source>
        <dbReference type="Proteomes" id="UP000095280"/>
    </source>
</evidence>
<dbReference type="InterPro" id="IPR051281">
    <property type="entry name" value="Dual-spec_lipid-protein_phosph"/>
</dbReference>
<dbReference type="PROSITE" id="PS50056">
    <property type="entry name" value="TYR_PHOSPHATASE_2"/>
    <property type="match status" value="1"/>
</dbReference>
<feature type="domain" description="Tyrosine specific protein phosphatases" evidence="11">
    <location>
        <begin position="1117"/>
        <end position="1177"/>
    </location>
</feature>
<feature type="transmembrane region" description="Helical" evidence="10">
    <location>
        <begin position="984"/>
        <end position="1004"/>
    </location>
</feature>
<feature type="region of interest" description="Disordered" evidence="9">
    <location>
        <begin position="19"/>
        <end position="41"/>
    </location>
</feature>
<comment type="subcellular location">
    <subcellularLocation>
        <location evidence="2">Cell projection</location>
    </subcellularLocation>
    <subcellularLocation>
        <location evidence="1">Membrane</location>
        <topology evidence="1">Multi-pass membrane protein</topology>
    </subcellularLocation>
</comment>
<evidence type="ECO:0000256" key="2">
    <source>
        <dbReference type="ARBA" id="ARBA00004316"/>
    </source>
</evidence>
<dbReference type="SUPFAM" id="SSF49562">
    <property type="entry name" value="C2 domain (Calcium/lipid-binding domain, CaLB)"/>
    <property type="match status" value="1"/>
</dbReference>
<dbReference type="GO" id="GO:0005829">
    <property type="term" value="C:cytosol"/>
    <property type="evidence" value="ECO:0007669"/>
    <property type="project" value="TreeGrafter"/>
</dbReference>
<dbReference type="InterPro" id="IPR029021">
    <property type="entry name" value="Prot-tyrosine_phosphatase-like"/>
</dbReference>
<dbReference type="SUPFAM" id="SSF81324">
    <property type="entry name" value="Voltage-gated potassium channels"/>
    <property type="match status" value="1"/>
</dbReference>
<evidence type="ECO:0000259" key="11">
    <source>
        <dbReference type="PROSITE" id="PS50056"/>
    </source>
</evidence>
<dbReference type="Pfam" id="PF00520">
    <property type="entry name" value="Ion_trans"/>
    <property type="match status" value="1"/>
</dbReference>
<keyword evidence="5" id="KW-0378">Hydrolase</keyword>
<dbReference type="Proteomes" id="UP000095280">
    <property type="component" value="Unplaced"/>
</dbReference>
<feature type="region of interest" description="Disordered" evidence="9">
    <location>
        <begin position="281"/>
        <end position="312"/>
    </location>
</feature>
<feature type="transmembrane region" description="Helical" evidence="10">
    <location>
        <begin position="340"/>
        <end position="357"/>
    </location>
</feature>
<dbReference type="SMART" id="SM00404">
    <property type="entry name" value="PTPc_motif"/>
    <property type="match status" value="1"/>
</dbReference>
<feature type="domain" description="C2 tensin-type" evidence="13">
    <location>
        <begin position="1200"/>
        <end position="1336"/>
    </location>
</feature>
<feature type="compositionally biased region" description="Polar residues" evidence="9">
    <location>
        <begin position="1581"/>
        <end position="1595"/>
    </location>
</feature>
<dbReference type="WBParaSite" id="maker-uti_cns_0012417-snap-gene-0.2-mRNA-1">
    <property type="protein sequence ID" value="maker-uti_cns_0012417-snap-gene-0.2-mRNA-1"/>
    <property type="gene ID" value="maker-uti_cns_0012417-snap-gene-0.2"/>
</dbReference>
<feature type="transmembrane region" description="Helical" evidence="10">
    <location>
        <begin position="923"/>
        <end position="941"/>
    </location>
</feature>
<comment type="similarity">
    <text evidence="3">Belongs to the PTEN phosphatase protein family.</text>
</comment>
<evidence type="ECO:0000256" key="6">
    <source>
        <dbReference type="ARBA" id="ARBA00022989"/>
    </source>
</evidence>
<proteinExistence type="inferred from homology"/>
<dbReference type="InterPro" id="IPR003595">
    <property type="entry name" value="Tyr_Pase_cat"/>
</dbReference>
<reference evidence="15" key="1">
    <citation type="submission" date="2016-11" db="UniProtKB">
        <authorList>
            <consortium name="WormBaseParasite"/>
        </authorList>
    </citation>
    <scope>IDENTIFICATION</scope>
</reference>
<dbReference type="GO" id="GO:0016020">
    <property type="term" value="C:membrane"/>
    <property type="evidence" value="ECO:0007669"/>
    <property type="project" value="UniProtKB-SubCell"/>
</dbReference>
<evidence type="ECO:0000256" key="7">
    <source>
        <dbReference type="ARBA" id="ARBA00023136"/>
    </source>
</evidence>
<dbReference type="PROSITE" id="PS51182">
    <property type="entry name" value="C2_TENSIN"/>
    <property type="match status" value="1"/>
</dbReference>
<dbReference type="PANTHER" id="PTHR12305:SF60">
    <property type="entry name" value="PHOSPHATIDYLINOSITOL 3,4,5-TRISPHOSPHATE 3-PHOSPHATASE TPTE2-RELATED"/>
    <property type="match status" value="1"/>
</dbReference>
<dbReference type="InterPro" id="IPR057023">
    <property type="entry name" value="PTP-SAK"/>
</dbReference>
<keyword evidence="4 10" id="KW-0812">Transmembrane</keyword>
<feature type="compositionally biased region" description="Polar residues" evidence="9">
    <location>
        <begin position="294"/>
        <end position="310"/>
    </location>
</feature>
<dbReference type="InterPro" id="IPR035892">
    <property type="entry name" value="C2_domain_sf"/>
</dbReference>
<dbReference type="InterPro" id="IPR005821">
    <property type="entry name" value="Ion_trans_dom"/>
</dbReference>
<dbReference type="Gene3D" id="2.60.40.1110">
    <property type="match status" value="1"/>
</dbReference>
<dbReference type="Gene3D" id="1.20.120.350">
    <property type="entry name" value="Voltage-gated potassium channels. Chain C"/>
    <property type="match status" value="1"/>
</dbReference>
<protein>
    <submittedName>
        <fullName evidence="15">Ion_trans domain-containing protein</fullName>
    </submittedName>
</protein>
<name>A0A1I8IFK1_9PLAT</name>
<evidence type="ECO:0000313" key="15">
    <source>
        <dbReference type="WBParaSite" id="maker-uti_cns_0012417-snap-gene-0.2-mRNA-1"/>
    </source>
</evidence>
<organism evidence="14 15">
    <name type="scientific">Macrostomum lignano</name>
    <dbReference type="NCBI Taxonomy" id="282301"/>
    <lineage>
        <taxon>Eukaryota</taxon>
        <taxon>Metazoa</taxon>
        <taxon>Spiralia</taxon>
        <taxon>Lophotrochozoa</taxon>
        <taxon>Platyhelminthes</taxon>
        <taxon>Rhabditophora</taxon>
        <taxon>Macrostomorpha</taxon>
        <taxon>Macrostomida</taxon>
        <taxon>Macrostomidae</taxon>
        <taxon>Macrostomum</taxon>
    </lineage>
</organism>
<dbReference type="PROSITE" id="PS00383">
    <property type="entry name" value="TYR_PHOSPHATASE_1"/>
    <property type="match status" value="1"/>
</dbReference>
<keyword evidence="14" id="KW-1185">Reference proteome</keyword>
<dbReference type="InterPro" id="IPR000387">
    <property type="entry name" value="Tyr_Pase_dom"/>
</dbReference>
<keyword evidence="7 10" id="KW-0472">Membrane</keyword>
<dbReference type="Pfam" id="PF22784">
    <property type="entry name" value="PTP-SAK"/>
    <property type="match status" value="1"/>
</dbReference>
<dbReference type="InterPro" id="IPR014020">
    <property type="entry name" value="Tensin_C2-dom"/>
</dbReference>
<feature type="transmembrane region" description="Helical" evidence="10">
    <location>
        <begin position="953"/>
        <end position="972"/>
    </location>
</feature>
<dbReference type="GO" id="GO:0005216">
    <property type="term" value="F:monoatomic ion channel activity"/>
    <property type="evidence" value="ECO:0007669"/>
    <property type="project" value="InterPro"/>
</dbReference>
<dbReference type="InterPro" id="IPR029023">
    <property type="entry name" value="Tensin_phosphatase"/>
</dbReference>
<dbReference type="SMART" id="SM01326">
    <property type="entry name" value="PTEN_C2"/>
    <property type="match status" value="1"/>
</dbReference>
<dbReference type="PROSITE" id="PS51181">
    <property type="entry name" value="PPASE_TENSIN"/>
    <property type="match status" value="1"/>
</dbReference>
<evidence type="ECO:0000256" key="9">
    <source>
        <dbReference type="SAM" id="MobiDB-lite"/>
    </source>
</evidence>
<accession>A0A1I8IFK1</accession>
<evidence type="ECO:0000256" key="8">
    <source>
        <dbReference type="ARBA" id="ARBA00023273"/>
    </source>
</evidence>